<dbReference type="RefSeq" id="WP_013506895.1">
    <property type="nucleotide sequence ID" value="NC_014836.1"/>
</dbReference>
<dbReference type="EMBL" id="CP002432">
    <property type="protein sequence ID" value="ADU67021.1"/>
    <property type="molecule type" value="Genomic_DNA"/>
</dbReference>
<protein>
    <submittedName>
        <fullName evidence="1">CRISPR-associated protein, Csm2 family</fullName>
    </submittedName>
</protein>
<dbReference type="InParanoid" id="E6W457"/>
<dbReference type="OrthoDB" id="9796523at2"/>
<reference evidence="1 2" key="1">
    <citation type="submission" date="2010-12" db="EMBL/GenBank/DDBJ databases">
        <title>Complete sequence of Desulfurispirillum indicum S5.</title>
        <authorList>
            <consortium name="US DOE Joint Genome Institute"/>
            <person name="Lucas S."/>
            <person name="Copeland A."/>
            <person name="Lapidus A."/>
            <person name="Cheng J.-F."/>
            <person name="Goodwin L."/>
            <person name="Pitluck S."/>
            <person name="Chertkov O."/>
            <person name="Held B."/>
            <person name="Detter J.C."/>
            <person name="Han C."/>
            <person name="Tapia R."/>
            <person name="Land M."/>
            <person name="Hauser L."/>
            <person name="Kyrpides N."/>
            <person name="Ivanova N."/>
            <person name="Mikhailova N."/>
            <person name="Haggblom M."/>
            <person name="Rauschenbach I."/>
            <person name="Bini E."/>
            <person name="Woyke T."/>
        </authorList>
    </citation>
    <scope>NUCLEOTIDE SEQUENCE [LARGE SCALE GENOMIC DNA]</scope>
    <source>
        <strain evidence="2">ATCC BAA-1389 / DSM 22839 / S5</strain>
    </source>
</reference>
<dbReference type="Proteomes" id="UP000002572">
    <property type="component" value="Chromosome"/>
</dbReference>
<name>E6W457_DESIS</name>
<dbReference type="AlphaFoldDB" id="E6W457"/>
<dbReference type="eggNOG" id="ENOG5032ZS8">
    <property type="taxonomic scope" value="Bacteria"/>
</dbReference>
<sequence length="221" mass="25613">MGTDDLLRRRGAKGVEWLQRRAAKRAPYTKILIVCEGEKTEPGYFREICDYYKLNTANVEVYGCGYDPVGVVEFARQRYRQEKDAGDPFDRVYCVFDRDDHARYGEALDILTSATPKETYHAIPSVPCFEYWLLLHYVYTTRPYETLPGNSACAQLLKELRTHMKRYRKGKQPLFASHIDQLEFAMENARRSLEAARQSGTDNPSTHVHELVEFMQGIREA</sequence>
<keyword evidence="2" id="KW-1185">Reference proteome</keyword>
<evidence type="ECO:0000313" key="2">
    <source>
        <dbReference type="Proteomes" id="UP000002572"/>
    </source>
</evidence>
<dbReference type="Pfam" id="PF13707">
    <property type="entry name" value="RloB"/>
    <property type="match status" value="1"/>
</dbReference>
<gene>
    <name evidence="1" type="ordered locus">Selin_2305</name>
</gene>
<dbReference type="HOGENOM" id="CLU_090993_3_0_0"/>
<accession>E6W457</accession>
<dbReference type="KEGG" id="din:Selin_2305"/>
<dbReference type="InterPro" id="IPR025591">
    <property type="entry name" value="RloB"/>
</dbReference>
<evidence type="ECO:0000313" key="1">
    <source>
        <dbReference type="EMBL" id="ADU67021.1"/>
    </source>
</evidence>
<organism evidence="1 2">
    <name type="scientific">Desulfurispirillum indicum (strain ATCC BAA-1389 / DSM 22839 / S5)</name>
    <dbReference type="NCBI Taxonomy" id="653733"/>
    <lineage>
        <taxon>Bacteria</taxon>
        <taxon>Pseudomonadati</taxon>
        <taxon>Chrysiogenota</taxon>
        <taxon>Chrysiogenia</taxon>
        <taxon>Chrysiogenales</taxon>
        <taxon>Chrysiogenaceae</taxon>
        <taxon>Desulfurispirillum</taxon>
    </lineage>
</organism>
<proteinExistence type="predicted"/>
<dbReference type="STRING" id="653733.Selin_2305"/>